<evidence type="ECO:0000313" key="1">
    <source>
        <dbReference type="EMBL" id="GIY84558.1"/>
    </source>
</evidence>
<evidence type="ECO:0000313" key="2">
    <source>
        <dbReference type="Proteomes" id="UP001054837"/>
    </source>
</evidence>
<accession>A0AAV4WSM9</accession>
<proteinExistence type="predicted"/>
<sequence length="254" mass="28475">MYVSLFIPLDYNSVFCYKFLRRLYLLAQPASLGNILQILGSRGGTAIFSLHIGGYRGRSLSGCFRVGLSQPSTRYFWEDALFFFFSCSHPPSFFVAFKNQFKSKEREREKIKKGREKGKDCSHAAKISPAPRNSFLILPTSVKLSSTHLPLCQLRFLFCWLAFFLHAHYRSPAKDAFLTPLAHPEPPLPIPFSHPLQALFCFSGDAFLILNSKTLTPPSPTPSPFHLARAPLPTPFHASSKSGTWKCGNGSNRA</sequence>
<dbReference type="EMBL" id="BPLQ01014939">
    <property type="protein sequence ID" value="GIY84558.1"/>
    <property type="molecule type" value="Genomic_DNA"/>
</dbReference>
<gene>
    <name evidence="1" type="ORF">CDAR_168921</name>
</gene>
<dbReference type="AlphaFoldDB" id="A0AAV4WSM9"/>
<comment type="caution">
    <text evidence="1">The sequence shown here is derived from an EMBL/GenBank/DDBJ whole genome shotgun (WGS) entry which is preliminary data.</text>
</comment>
<protein>
    <submittedName>
        <fullName evidence="1">Uncharacterized protein</fullName>
    </submittedName>
</protein>
<organism evidence="1 2">
    <name type="scientific">Caerostris darwini</name>
    <dbReference type="NCBI Taxonomy" id="1538125"/>
    <lineage>
        <taxon>Eukaryota</taxon>
        <taxon>Metazoa</taxon>
        <taxon>Ecdysozoa</taxon>
        <taxon>Arthropoda</taxon>
        <taxon>Chelicerata</taxon>
        <taxon>Arachnida</taxon>
        <taxon>Araneae</taxon>
        <taxon>Araneomorphae</taxon>
        <taxon>Entelegynae</taxon>
        <taxon>Araneoidea</taxon>
        <taxon>Araneidae</taxon>
        <taxon>Caerostris</taxon>
    </lineage>
</organism>
<name>A0AAV4WSM9_9ARAC</name>
<reference evidence="1 2" key="1">
    <citation type="submission" date="2021-06" db="EMBL/GenBank/DDBJ databases">
        <title>Caerostris darwini draft genome.</title>
        <authorList>
            <person name="Kono N."/>
            <person name="Arakawa K."/>
        </authorList>
    </citation>
    <scope>NUCLEOTIDE SEQUENCE [LARGE SCALE GENOMIC DNA]</scope>
</reference>
<dbReference type="Proteomes" id="UP001054837">
    <property type="component" value="Unassembled WGS sequence"/>
</dbReference>
<keyword evidence="2" id="KW-1185">Reference proteome</keyword>